<dbReference type="GO" id="GO:0046872">
    <property type="term" value="F:metal ion binding"/>
    <property type="evidence" value="ECO:0007669"/>
    <property type="project" value="UniProtKB-KW"/>
</dbReference>
<gene>
    <name evidence="3" type="ORF">EJ08DRAFT_667388</name>
</gene>
<evidence type="ECO:0000313" key="4">
    <source>
        <dbReference type="Proteomes" id="UP000800235"/>
    </source>
</evidence>
<dbReference type="Proteomes" id="UP000800235">
    <property type="component" value="Unassembled WGS sequence"/>
</dbReference>
<dbReference type="SUPFAM" id="SSF158745">
    <property type="entry name" value="LanC-like"/>
    <property type="match status" value="1"/>
</dbReference>
<feature type="region of interest" description="Disordered" evidence="2">
    <location>
        <begin position="1"/>
        <end position="30"/>
    </location>
</feature>
<dbReference type="SMART" id="SM01260">
    <property type="entry name" value="LANC_like"/>
    <property type="match status" value="1"/>
</dbReference>
<sequence>MSGERSAKAGAEAKRPRHFRDDTKEPRSRDSFKQLMVSLKRIVNDYPPDTIAPGGGLYYGPVSIAYLFFVLQRIYENLEIEGHSLGTWAAQYLAYAQKHMKDYPGPDLRRCGVSDDIMSMVAIDAASTRDFDLVKELCDFASVTSDPDATNEWLYGKAGYLYLLRVVKVCFADDVEAKQLIDETADEVIEAIMDAPRPWKWHNKAYVGAVHGSIGIITQIVLTDVSHAPKLEAELGALLSYQYDSGNWPSSIPPGRDRLVQVCHGAPGVIIALQSIKQYFPKLQDKIERAIKRGRECILERGLLTKEPCLCHGISGNALALEDVDFEHFLSYTTNHEIKALEKDGLLERSDDPASLWTGEAGRAWAWAVADKGLEKRLLGFNDV</sequence>
<protein>
    <submittedName>
        <fullName evidence="3">Uncharacterized protein</fullName>
    </submittedName>
</protein>
<dbReference type="AlphaFoldDB" id="A0A9P4U3B3"/>
<feature type="binding site" evidence="1">
    <location>
        <position position="312"/>
    </location>
    <ligand>
        <name>Zn(2+)</name>
        <dbReference type="ChEBI" id="CHEBI:29105"/>
    </ligand>
</feature>
<dbReference type="OrthoDB" id="10257263at2759"/>
<accession>A0A9P4U3B3</accession>
<dbReference type="GO" id="GO:0005975">
    <property type="term" value="P:carbohydrate metabolic process"/>
    <property type="evidence" value="ECO:0007669"/>
    <property type="project" value="InterPro"/>
</dbReference>
<dbReference type="EMBL" id="MU007010">
    <property type="protein sequence ID" value="KAF2436684.1"/>
    <property type="molecule type" value="Genomic_DNA"/>
</dbReference>
<dbReference type="GO" id="GO:0005886">
    <property type="term" value="C:plasma membrane"/>
    <property type="evidence" value="ECO:0007669"/>
    <property type="project" value="TreeGrafter"/>
</dbReference>
<comment type="caution">
    <text evidence="3">The sequence shown here is derived from an EMBL/GenBank/DDBJ whole genome shotgun (WGS) entry which is preliminary data.</text>
</comment>
<feature type="binding site" evidence="1">
    <location>
        <position position="311"/>
    </location>
    <ligand>
        <name>Zn(2+)</name>
        <dbReference type="ChEBI" id="CHEBI:29105"/>
    </ligand>
</feature>
<dbReference type="Gene3D" id="1.50.10.10">
    <property type="match status" value="1"/>
</dbReference>
<reference evidence="3" key="1">
    <citation type="journal article" date="2020" name="Stud. Mycol.">
        <title>101 Dothideomycetes genomes: a test case for predicting lifestyles and emergence of pathogens.</title>
        <authorList>
            <person name="Haridas S."/>
            <person name="Albert R."/>
            <person name="Binder M."/>
            <person name="Bloem J."/>
            <person name="Labutti K."/>
            <person name="Salamov A."/>
            <person name="Andreopoulos B."/>
            <person name="Baker S."/>
            <person name="Barry K."/>
            <person name="Bills G."/>
            <person name="Bluhm B."/>
            <person name="Cannon C."/>
            <person name="Castanera R."/>
            <person name="Culley D."/>
            <person name="Daum C."/>
            <person name="Ezra D."/>
            <person name="Gonzalez J."/>
            <person name="Henrissat B."/>
            <person name="Kuo A."/>
            <person name="Liang C."/>
            <person name="Lipzen A."/>
            <person name="Lutzoni F."/>
            <person name="Magnuson J."/>
            <person name="Mondo S."/>
            <person name="Nolan M."/>
            <person name="Ohm R."/>
            <person name="Pangilinan J."/>
            <person name="Park H.-J."/>
            <person name="Ramirez L."/>
            <person name="Alfaro M."/>
            <person name="Sun H."/>
            <person name="Tritt A."/>
            <person name="Yoshinaga Y."/>
            <person name="Zwiers L.-H."/>
            <person name="Turgeon B."/>
            <person name="Goodwin S."/>
            <person name="Spatafora J."/>
            <person name="Crous P."/>
            <person name="Grigoriev I."/>
        </authorList>
    </citation>
    <scope>NUCLEOTIDE SEQUENCE</scope>
    <source>
        <strain evidence="3">CBS 130266</strain>
    </source>
</reference>
<keyword evidence="1" id="KW-0862">Zinc</keyword>
<dbReference type="PANTHER" id="PTHR12736:SF7">
    <property type="entry name" value="LANC-LIKE PROTEIN 3"/>
    <property type="match status" value="1"/>
</dbReference>
<evidence type="ECO:0000256" key="1">
    <source>
        <dbReference type="PIRSR" id="PIRSR607822-1"/>
    </source>
</evidence>
<keyword evidence="1" id="KW-0479">Metal-binding</keyword>
<dbReference type="GO" id="GO:0031179">
    <property type="term" value="P:peptide modification"/>
    <property type="evidence" value="ECO:0007669"/>
    <property type="project" value="InterPro"/>
</dbReference>
<proteinExistence type="predicted"/>
<dbReference type="InterPro" id="IPR007822">
    <property type="entry name" value="LANC-like"/>
</dbReference>
<feature type="binding site" evidence="1">
    <location>
        <position position="263"/>
    </location>
    <ligand>
        <name>Zn(2+)</name>
        <dbReference type="ChEBI" id="CHEBI:29105"/>
    </ligand>
</feature>
<dbReference type="PANTHER" id="PTHR12736">
    <property type="entry name" value="LANC-LIKE PROTEIN"/>
    <property type="match status" value="1"/>
</dbReference>
<keyword evidence="4" id="KW-1185">Reference proteome</keyword>
<dbReference type="InterPro" id="IPR012341">
    <property type="entry name" value="6hp_glycosidase-like_sf"/>
</dbReference>
<name>A0A9P4U3B3_9PEZI</name>
<dbReference type="PRINTS" id="PR01950">
    <property type="entry name" value="LANCSUPER"/>
</dbReference>
<dbReference type="CDD" id="cd04794">
    <property type="entry name" value="euk_LANCL"/>
    <property type="match status" value="1"/>
</dbReference>
<evidence type="ECO:0000313" key="3">
    <source>
        <dbReference type="EMBL" id="KAF2436684.1"/>
    </source>
</evidence>
<organism evidence="3 4">
    <name type="scientific">Tothia fuscella</name>
    <dbReference type="NCBI Taxonomy" id="1048955"/>
    <lineage>
        <taxon>Eukaryota</taxon>
        <taxon>Fungi</taxon>
        <taxon>Dikarya</taxon>
        <taxon>Ascomycota</taxon>
        <taxon>Pezizomycotina</taxon>
        <taxon>Dothideomycetes</taxon>
        <taxon>Pleosporomycetidae</taxon>
        <taxon>Venturiales</taxon>
        <taxon>Cylindrosympodiaceae</taxon>
        <taxon>Tothia</taxon>
    </lineage>
</organism>
<evidence type="ECO:0000256" key="2">
    <source>
        <dbReference type="SAM" id="MobiDB-lite"/>
    </source>
</evidence>
<dbReference type="Pfam" id="PF05147">
    <property type="entry name" value="LANC_like"/>
    <property type="match status" value="1"/>
</dbReference>